<dbReference type="KEGG" id="crw:CROST_039310"/>
<dbReference type="Proteomes" id="UP000190951">
    <property type="component" value="Chromosome"/>
</dbReference>
<evidence type="ECO:0000256" key="1">
    <source>
        <dbReference type="ARBA" id="ARBA00004236"/>
    </source>
</evidence>
<evidence type="ECO:0000256" key="4">
    <source>
        <dbReference type="ARBA" id="ARBA00022679"/>
    </source>
</evidence>
<evidence type="ECO:0000313" key="8">
    <source>
        <dbReference type="EMBL" id="URZ13181.1"/>
    </source>
</evidence>
<evidence type="ECO:0000256" key="7">
    <source>
        <dbReference type="ARBA" id="ARBA00023136"/>
    </source>
</evidence>
<protein>
    <submittedName>
        <fullName evidence="8">UDP-glucose:undecaprenyl-phosphate glucose-1-phosphate transferase</fullName>
        <ecNumber evidence="8">2.7.8.31</ecNumber>
    </submittedName>
</protein>
<keyword evidence="3" id="KW-1003">Cell membrane</keyword>
<dbReference type="Pfam" id="PF02397">
    <property type="entry name" value="Bac_transf"/>
    <property type="match status" value="1"/>
</dbReference>
<keyword evidence="7" id="KW-0472">Membrane</keyword>
<evidence type="ECO:0000256" key="6">
    <source>
        <dbReference type="ARBA" id="ARBA00022989"/>
    </source>
</evidence>
<dbReference type="PANTHER" id="PTHR30576">
    <property type="entry name" value="COLANIC BIOSYNTHESIS UDP-GLUCOSE LIPID CARRIER TRANSFERASE"/>
    <property type="match status" value="1"/>
</dbReference>
<keyword evidence="5" id="KW-0812">Transmembrane</keyword>
<sequence>MQNLELEHDEVVFMPENINEKGNGYYVVKRTMDIIGSLVGIVLLSPFMLAIAIAIKLDSKGAIIFGHERLGYKGKVIKVYKFRTMVENAEEFLQKMDNTQKEEFKKNFKLEHDPRVTKVGDFLRRTSLDELPQLLNILKGNMTIVGPRPIIKKELIKYNKYGAKFLSVKPGLTGLWQTNGRSETSYEERVSLDMQYIDNRTIWNDIKIIFKTFIVVVKKEGAM</sequence>
<dbReference type="PANTHER" id="PTHR30576:SF4">
    <property type="entry name" value="UNDECAPRENYL-PHOSPHATE GALACTOSE PHOSPHOTRANSFERASE"/>
    <property type="match status" value="1"/>
</dbReference>
<dbReference type="InterPro" id="IPR003362">
    <property type="entry name" value="Bact_transf"/>
</dbReference>
<proteinExistence type="inferred from homology"/>
<dbReference type="RefSeq" id="WP_077834985.1">
    <property type="nucleotide sequence ID" value="NZ_CP096983.1"/>
</dbReference>
<evidence type="ECO:0000313" key="9">
    <source>
        <dbReference type="Proteomes" id="UP000190951"/>
    </source>
</evidence>
<dbReference type="STRING" id="84029.CROST_43920"/>
<name>A0A1S8LWF0_9CLOT</name>
<organism evidence="8 9">
    <name type="scientific">Clostridium felsineum</name>
    <dbReference type="NCBI Taxonomy" id="36839"/>
    <lineage>
        <taxon>Bacteria</taxon>
        <taxon>Bacillati</taxon>
        <taxon>Bacillota</taxon>
        <taxon>Clostridia</taxon>
        <taxon>Eubacteriales</taxon>
        <taxon>Clostridiaceae</taxon>
        <taxon>Clostridium</taxon>
    </lineage>
</organism>
<keyword evidence="9" id="KW-1185">Reference proteome</keyword>
<gene>
    <name evidence="8" type="primary">wcaJ_2</name>
    <name evidence="8" type="ORF">CROST_039310</name>
</gene>
<evidence type="ECO:0000256" key="3">
    <source>
        <dbReference type="ARBA" id="ARBA00022475"/>
    </source>
</evidence>
<dbReference type="EC" id="2.7.8.31" evidence="8"/>
<keyword evidence="4 8" id="KW-0808">Transferase</keyword>
<reference evidence="8 9" key="1">
    <citation type="submission" date="2022-04" db="EMBL/GenBank/DDBJ databases">
        <title>Genome sequence of C. roseum typestrain.</title>
        <authorList>
            <person name="Poehlein A."/>
            <person name="Schoch T."/>
            <person name="Duerre P."/>
            <person name="Daniel R."/>
        </authorList>
    </citation>
    <scope>NUCLEOTIDE SEQUENCE [LARGE SCALE GENOMIC DNA]</scope>
    <source>
        <strain evidence="8 9">DSM 7320</strain>
    </source>
</reference>
<dbReference type="AlphaFoldDB" id="A0A1S8LWF0"/>
<keyword evidence="6" id="KW-1133">Transmembrane helix</keyword>
<dbReference type="EMBL" id="CP096983">
    <property type="protein sequence ID" value="URZ13181.1"/>
    <property type="molecule type" value="Genomic_DNA"/>
</dbReference>
<evidence type="ECO:0000256" key="5">
    <source>
        <dbReference type="ARBA" id="ARBA00022692"/>
    </source>
</evidence>
<dbReference type="GO" id="GO:0005886">
    <property type="term" value="C:plasma membrane"/>
    <property type="evidence" value="ECO:0007669"/>
    <property type="project" value="UniProtKB-SubCell"/>
</dbReference>
<comment type="similarity">
    <text evidence="2">Belongs to the bacterial sugar transferase family.</text>
</comment>
<accession>A0A1S8LWF0</accession>
<evidence type="ECO:0000256" key="2">
    <source>
        <dbReference type="ARBA" id="ARBA00006464"/>
    </source>
</evidence>
<dbReference type="GO" id="GO:0089702">
    <property type="term" value="F:undecaprenyl-phosphate glucose phosphotransferase activity"/>
    <property type="evidence" value="ECO:0007669"/>
    <property type="project" value="UniProtKB-EC"/>
</dbReference>
<comment type="subcellular location">
    <subcellularLocation>
        <location evidence="1">Cell membrane</location>
    </subcellularLocation>
</comment>